<dbReference type="Proteomes" id="UP000285596">
    <property type="component" value="Unassembled WGS sequence"/>
</dbReference>
<organism evidence="2 3">
    <name type="scientific">Streptomyces globisporus</name>
    <dbReference type="NCBI Taxonomy" id="1908"/>
    <lineage>
        <taxon>Bacteria</taxon>
        <taxon>Bacillati</taxon>
        <taxon>Actinomycetota</taxon>
        <taxon>Actinomycetes</taxon>
        <taxon>Kitasatosporales</taxon>
        <taxon>Streptomycetaceae</taxon>
        <taxon>Streptomyces</taxon>
    </lineage>
</organism>
<name>A0A423V7B8_STRGL</name>
<reference evidence="2 3" key="1">
    <citation type="submission" date="2018-08" db="EMBL/GenBank/DDBJ databases">
        <title>Streptomyces globisporus 1912-4Crt, whole genome shotgun sequence.</title>
        <authorList>
            <person name="Matselyukh B."/>
        </authorList>
    </citation>
    <scope>NUCLEOTIDE SEQUENCE [LARGE SCALE GENOMIC DNA]</scope>
    <source>
        <strain evidence="2 3">1912-4Crt</strain>
    </source>
</reference>
<protein>
    <submittedName>
        <fullName evidence="2">Uncharacterized protein</fullName>
    </submittedName>
</protein>
<dbReference type="EMBL" id="QWFA01000001">
    <property type="protein sequence ID" value="ROV70504.1"/>
    <property type="molecule type" value="Genomic_DNA"/>
</dbReference>
<evidence type="ECO:0000313" key="2">
    <source>
        <dbReference type="EMBL" id="ROV70504.1"/>
    </source>
</evidence>
<evidence type="ECO:0000313" key="3">
    <source>
        <dbReference type="Proteomes" id="UP000285596"/>
    </source>
</evidence>
<comment type="caution">
    <text evidence="2">The sequence shown here is derived from an EMBL/GenBank/DDBJ whole genome shotgun (WGS) entry which is preliminary data.</text>
</comment>
<dbReference type="RefSeq" id="WP_118898992.1">
    <property type="nucleotide sequence ID" value="NZ_QWFA01000001.1"/>
</dbReference>
<accession>A0A423V7B8</accession>
<evidence type="ECO:0000256" key="1">
    <source>
        <dbReference type="SAM" id="MobiDB-lite"/>
    </source>
</evidence>
<feature type="compositionally biased region" description="Basic and acidic residues" evidence="1">
    <location>
        <begin position="78"/>
        <end position="87"/>
    </location>
</feature>
<sequence>MGESSRHRDGAGLERKIRAAGRTWTVGDIATVADGQWGVGAQPEQWPDEETVERRGAEGRRVELTMEEMARAVDPQAEEGHRDENRS</sequence>
<gene>
    <name evidence="2" type="ORF">D3105_00255</name>
</gene>
<feature type="region of interest" description="Disordered" evidence="1">
    <location>
        <begin position="66"/>
        <end position="87"/>
    </location>
</feature>
<dbReference type="AlphaFoldDB" id="A0A423V7B8"/>
<proteinExistence type="predicted"/>